<dbReference type="Proteomes" id="UP000433483">
    <property type="component" value="Unassembled WGS sequence"/>
</dbReference>
<evidence type="ECO:0000313" key="11">
    <source>
        <dbReference type="Proteomes" id="UP000440367"/>
    </source>
</evidence>
<evidence type="ECO:0000313" key="12">
    <source>
        <dbReference type="Proteomes" id="UP000440732"/>
    </source>
</evidence>
<keyword evidence="10" id="KW-1185">Reference proteome</keyword>
<reference evidence="10 11" key="1">
    <citation type="submission" date="2018-08" db="EMBL/GenBank/DDBJ databases">
        <title>Genomic investigation of the strawberry pathogen Phytophthora fragariae indicates pathogenicity is determined by transcriptional variation in three key races.</title>
        <authorList>
            <person name="Adams T.M."/>
            <person name="Armitage A.D."/>
            <person name="Sobczyk M.K."/>
            <person name="Bates H.J."/>
            <person name="Dunwell J.M."/>
            <person name="Nellist C.F."/>
            <person name="Harrison R.J."/>
        </authorList>
    </citation>
    <scope>NUCLEOTIDE SEQUENCE [LARGE SCALE GENOMIC DNA]</scope>
    <source>
        <strain evidence="8 11">BC-1</strain>
        <strain evidence="9 15">BC-23</strain>
        <strain evidence="7 10">NOV-27</strain>
        <strain evidence="6 12">NOV-5</strain>
        <strain evidence="5 13">NOV-71</strain>
        <strain evidence="4 16">ONT-3</strain>
        <strain evidence="3 14">SCRP245</strain>
    </source>
</reference>
<evidence type="ECO:0000313" key="10">
    <source>
        <dbReference type="Proteomes" id="UP000433483"/>
    </source>
</evidence>
<dbReference type="EMBL" id="QXGB01000166">
    <property type="protein sequence ID" value="KAE9226882.1"/>
    <property type="molecule type" value="Genomic_DNA"/>
</dbReference>
<feature type="region of interest" description="Disordered" evidence="1">
    <location>
        <begin position="195"/>
        <end position="216"/>
    </location>
</feature>
<protein>
    <submittedName>
        <fullName evidence="5">Uncharacterized protein</fullName>
    </submittedName>
</protein>
<dbReference type="Proteomes" id="UP000441208">
    <property type="component" value="Unassembled WGS sequence"/>
</dbReference>
<keyword evidence="2" id="KW-0732">Signal</keyword>
<dbReference type="Proteomes" id="UP000440367">
    <property type="component" value="Unassembled WGS sequence"/>
</dbReference>
<evidence type="ECO:0000313" key="3">
    <source>
        <dbReference type="EMBL" id="KAE9022073.1"/>
    </source>
</evidence>
<evidence type="ECO:0000313" key="4">
    <source>
        <dbReference type="EMBL" id="KAE9109057.1"/>
    </source>
</evidence>
<dbReference type="Proteomes" id="UP000440732">
    <property type="component" value="Unassembled WGS sequence"/>
</dbReference>
<dbReference type="EMBL" id="QXFW01000170">
    <property type="protein sequence ID" value="KAE9022073.1"/>
    <property type="molecule type" value="Genomic_DNA"/>
</dbReference>
<proteinExistence type="predicted"/>
<evidence type="ECO:0000313" key="8">
    <source>
        <dbReference type="EMBL" id="KAE9232400.1"/>
    </source>
</evidence>
<evidence type="ECO:0000313" key="6">
    <source>
        <dbReference type="EMBL" id="KAE9124400.1"/>
    </source>
</evidence>
<dbReference type="EMBL" id="QXGC01000426">
    <property type="protein sequence ID" value="KAE9236133.1"/>
    <property type="molecule type" value="Genomic_DNA"/>
</dbReference>
<feature type="chain" id="PRO_5033872718" evidence="2">
    <location>
        <begin position="20"/>
        <end position="260"/>
    </location>
</feature>
<organism evidence="5 13">
    <name type="scientific">Phytophthora fragariae</name>
    <dbReference type="NCBI Taxonomy" id="53985"/>
    <lineage>
        <taxon>Eukaryota</taxon>
        <taxon>Sar</taxon>
        <taxon>Stramenopiles</taxon>
        <taxon>Oomycota</taxon>
        <taxon>Peronosporomycetes</taxon>
        <taxon>Peronosporales</taxon>
        <taxon>Peronosporaceae</taxon>
        <taxon>Phytophthora</taxon>
    </lineage>
</organism>
<feature type="compositionally biased region" description="Polar residues" evidence="1">
    <location>
        <begin position="99"/>
        <end position="111"/>
    </location>
</feature>
<dbReference type="AlphaFoldDB" id="A0A6A3SEW5"/>
<dbReference type="EMBL" id="QXGD01000596">
    <property type="protein sequence ID" value="KAE9232400.1"/>
    <property type="molecule type" value="Genomic_DNA"/>
</dbReference>
<dbReference type="Proteomes" id="UP000460718">
    <property type="component" value="Unassembled WGS sequence"/>
</dbReference>
<evidence type="ECO:0000313" key="5">
    <source>
        <dbReference type="EMBL" id="KAE9115260.1"/>
    </source>
</evidence>
<dbReference type="OrthoDB" id="10305470at2759"/>
<dbReference type="Proteomes" id="UP000488956">
    <property type="component" value="Unassembled WGS sequence"/>
</dbReference>
<dbReference type="Proteomes" id="UP000476176">
    <property type="component" value="Unassembled WGS sequence"/>
</dbReference>
<evidence type="ECO:0000256" key="1">
    <source>
        <dbReference type="SAM" id="MobiDB-lite"/>
    </source>
</evidence>
<evidence type="ECO:0000313" key="15">
    <source>
        <dbReference type="Proteomes" id="UP000476176"/>
    </source>
</evidence>
<evidence type="ECO:0000313" key="16">
    <source>
        <dbReference type="Proteomes" id="UP000488956"/>
    </source>
</evidence>
<dbReference type="EMBL" id="QXFX01000628">
    <property type="protein sequence ID" value="KAE9109057.1"/>
    <property type="molecule type" value="Genomic_DNA"/>
</dbReference>
<gene>
    <name evidence="8" type="ORF">PF002_g12391</name>
    <name evidence="9" type="ORF">PF004_g8941</name>
    <name evidence="7" type="ORF">PF005_g4952</name>
    <name evidence="6" type="ORF">PF006_g17199</name>
    <name evidence="5" type="ORF">PF007_g10091</name>
    <name evidence="4" type="ORF">PF010_g11680</name>
    <name evidence="3" type="ORF">PF011_g4648</name>
</gene>
<feature type="signal peptide" evidence="2">
    <location>
        <begin position="1"/>
        <end position="19"/>
    </location>
</feature>
<comment type="caution">
    <text evidence="5">The sequence shown here is derived from an EMBL/GenBank/DDBJ whole genome shotgun (WGS) entry which is preliminary data.</text>
</comment>
<evidence type="ECO:0000256" key="2">
    <source>
        <dbReference type="SAM" id="SignalP"/>
    </source>
</evidence>
<name>A0A6A3SEW5_9STRA</name>
<evidence type="ECO:0000313" key="9">
    <source>
        <dbReference type="EMBL" id="KAE9236133.1"/>
    </source>
</evidence>
<dbReference type="EMBL" id="QXFZ01000467">
    <property type="protein sequence ID" value="KAE9115260.1"/>
    <property type="molecule type" value="Genomic_DNA"/>
</dbReference>
<evidence type="ECO:0000313" key="13">
    <source>
        <dbReference type="Proteomes" id="UP000441208"/>
    </source>
</evidence>
<feature type="region of interest" description="Disordered" evidence="1">
    <location>
        <begin position="98"/>
        <end position="168"/>
    </location>
</feature>
<evidence type="ECO:0000313" key="7">
    <source>
        <dbReference type="EMBL" id="KAE9226882.1"/>
    </source>
</evidence>
<accession>A0A6A3SEW5</accession>
<sequence length="260" mass="27956">MLFELVVTFVIFIWNDAFASYSQSGILASITVQAKGHAPMEPLKKDHCDPIDLGAELLPSWASSRTQYSAGHVVCSVNRRLRHASRLASLASDLATGPMTYSTNDPSTPEASASPPYSEALSDVSSPRACAGKRGSTDAFAASLSSASVAPDQKRRRLEGSPAVEVPRNPRTEARPAIAPSTGYDLGAGAACEAAPHGSEARHAHRATPEDVEPPLDPRAVRRQLDELEAQACLNREIRHWAADKFDRYADDLKAAERVL</sequence>
<dbReference type="EMBL" id="QXGA01001250">
    <property type="protein sequence ID" value="KAE9124400.1"/>
    <property type="molecule type" value="Genomic_DNA"/>
</dbReference>
<feature type="compositionally biased region" description="Low complexity" evidence="1">
    <location>
        <begin position="137"/>
        <end position="150"/>
    </location>
</feature>
<evidence type="ECO:0000313" key="14">
    <source>
        <dbReference type="Proteomes" id="UP000460718"/>
    </source>
</evidence>